<reference evidence="3" key="1">
    <citation type="submission" date="2017-01" db="EMBL/GenBank/DDBJ databases">
        <authorList>
            <person name="Varghese N."/>
            <person name="Submissions S."/>
        </authorList>
    </citation>
    <scope>NUCLEOTIDE SEQUENCE [LARGE SCALE GENOMIC DNA]</scope>
    <source>
        <strain evidence="3">ATCC 51758</strain>
    </source>
</reference>
<name>A0A1N6W224_9RHOO</name>
<keyword evidence="3" id="KW-1185">Reference proteome</keyword>
<feature type="region of interest" description="Disordered" evidence="1">
    <location>
        <begin position="34"/>
        <end position="74"/>
    </location>
</feature>
<feature type="compositionally biased region" description="Basic and acidic residues" evidence="1">
    <location>
        <begin position="50"/>
        <end position="74"/>
    </location>
</feature>
<sequence>MKARIPYVIAAVCAATLLAGCGERPQVGKLEQGRYAGKADTRPWEGGTFKGDKGAWEQAERNRVRAQNEYKRVE</sequence>
<dbReference type="OrthoDB" id="9182241at2"/>
<accession>A0A1N6W224</accession>
<gene>
    <name evidence="2" type="ORF">SAMN05421829_107100</name>
</gene>
<protein>
    <recommendedName>
        <fullName evidence="4">Lipoprotein</fullName>
    </recommendedName>
</protein>
<proteinExistence type="predicted"/>
<evidence type="ECO:0000256" key="1">
    <source>
        <dbReference type="SAM" id="MobiDB-lite"/>
    </source>
</evidence>
<dbReference type="Proteomes" id="UP000186819">
    <property type="component" value="Unassembled WGS sequence"/>
</dbReference>
<dbReference type="EMBL" id="FTMD01000007">
    <property type="protein sequence ID" value="SIQ84124.1"/>
    <property type="molecule type" value="Genomic_DNA"/>
</dbReference>
<organism evidence="2 3">
    <name type="scientific">Aromatoleum tolulyticum</name>
    <dbReference type="NCBI Taxonomy" id="34027"/>
    <lineage>
        <taxon>Bacteria</taxon>
        <taxon>Pseudomonadati</taxon>
        <taxon>Pseudomonadota</taxon>
        <taxon>Betaproteobacteria</taxon>
        <taxon>Rhodocyclales</taxon>
        <taxon>Rhodocyclaceae</taxon>
        <taxon>Aromatoleum</taxon>
    </lineage>
</organism>
<evidence type="ECO:0000313" key="3">
    <source>
        <dbReference type="Proteomes" id="UP000186819"/>
    </source>
</evidence>
<dbReference type="AlphaFoldDB" id="A0A1N6W224"/>
<evidence type="ECO:0008006" key="4">
    <source>
        <dbReference type="Google" id="ProtNLM"/>
    </source>
</evidence>
<dbReference type="PROSITE" id="PS51257">
    <property type="entry name" value="PROKAR_LIPOPROTEIN"/>
    <property type="match status" value="1"/>
</dbReference>
<evidence type="ECO:0000313" key="2">
    <source>
        <dbReference type="EMBL" id="SIQ84124.1"/>
    </source>
</evidence>
<dbReference type="STRING" id="34027.SAMN05421829_107100"/>
<dbReference type="RefSeq" id="WP_076602391.1">
    <property type="nucleotide sequence ID" value="NZ_FTMD01000007.1"/>
</dbReference>